<gene>
    <name evidence="2" type="ORF">L228DRAFT_265767</name>
</gene>
<keyword evidence="3" id="KW-1185">Reference proteome</keyword>
<accession>A0A165IRS2</accession>
<dbReference type="EMBL" id="KV407455">
    <property type="protein sequence ID" value="KZF25291.1"/>
    <property type="molecule type" value="Genomic_DNA"/>
</dbReference>
<protein>
    <submittedName>
        <fullName evidence="2">Uncharacterized protein</fullName>
    </submittedName>
</protein>
<organism evidence="2 3">
    <name type="scientific">Xylona heveae (strain CBS 132557 / TC161)</name>
    <dbReference type="NCBI Taxonomy" id="1328760"/>
    <lineage>
        <taxon>Eukaryota</taxon>
        <taxon>Fungi</taxon>
        <taxon>Dikarya</taxon>
        <taxon>Ascomycota</taxon>
        <taxon>Pezizomycotina</taxon>
        <taxon>Xylonomycetes</taxon>
        <taxon>Xylonales</taxon>
        <taxon>Xylonaceae</taxon>
        <taxon>Xylona</taxon>
    </lineage>
</organism>
<dbReference type="OMA" id="THETATC"/>
<dbReference type="GeneID" id="28899899"/>
<dbReference type="RefSeq" id="XP_018190846.1">
    <property type="nucleotide sequence ID" value="XM_018334762.1"/>
</dbReference>
<dbReference type="AlphaFoldDB" id="A0A165IRS2"/>
<dbReference type="InParanoid" id="A0A165IRS2"/>
<feature type="region of interest" description="Disordered" evidence="1">
    <location>
        <begin position="66"/>
        <end position="129"/>
    </location>
</feature>
<evidence type="ECO:0000313" key="3">
    <source>
        <dbReference type="Proteomes" id="UP000076632"/>
    </source>
</evidence>
<evidence type="ECO:0000313" key="2">
    <source>
        <dbReference type="EMBL" id="KZF25291.1"/>
    </source>
</evidence>
<proteinExistence type="predicted"/>
<feature type="compositionally biased region" description="Polar residues" evidence="1">
    <location>
        <begin position="259"/>
        <end position="274"/>
    </location>
</feature>
<feature type="compositionally biased region" description="Polar residues" evidence="1">
    <location>
        <begin position="290"/>
        <end position="299"/>
    </location>
</feature>
<evidence type="ECO:0000256" key="1">
    <source>
        <dbReference type="SAM" id="MobiDB-lite"/>
    </source>
</evidence>
<reference evidence="2 3" key="1">
    <citation type="journal article" date="2016" name="Fungal Biol.">
        <title>The genome of Xylona heveae provides a window into fungal endophytism.</title>
        <authorList>
            <person name="Gazis R."/>
            <person name="Kuo A."/>
            <person name="Riley R."/>
            <person name="LaButti K."/>
            <person name="Lipzen A."/>
            <person name="Lin J."/>
            <person name="Amirebrahimi M."/>
            <person name="Hesse C.N."/>
            <person name="Spatafora J.W."/>
            <person name="Henrissat B."/>
            <person name="Hainaut M."/>
            <person name="Grigoriev I.V."/>
            <person name="Hibbett D.S."/>
        </authorList>
    </citation>
    <scope>NUCLEOTIDE SEQUENCE [LARGE SCALE GENOMIC DNA]</scope>
    <source>
        <strain evidence="2 3">TC161</strain>
    </source>
</reference>
<name>A0A165IRS2_XYLHT</name>
<dbReference type="STRING" id="1328760.A0A165IRS2"/>
<dbReference type="OrthoDB" id="5407894at2759"/>
<sequence>MGPPGHAVAGIDSSDLPVEIALPASPPQLSPFISRQIPDTNDEICSSTDALESNASTENKVAVNLENESPLKRRGTRHPNSYLHHTFPRDRPHRLVRSNTVGPEFSASKSVAPRPLQHTPRRPRESVAVKSTLWQPGRQQRLPFDLHSITSSHADLIRSRSRQLLSELHERRLVATDQVFLSPLRLAEMGPLDLNTGDPRGLGLHGMGNIDDSHQPMHSRPQYSFMLTPPDDNGAMDWTPSPAPKDPPENSETPETPSDILTQPQPPRNRTSNFDAEETGDSGDGHRIQSDANDSSGRPDSQGPMAPRLPTPQSQEGAADGGLWYEAGIKALVSSVNTSSSTGPSVRVLSQALPFPCSSPTIFPSLINAINEVLPPGQTTWINAVHAVPPRFSLEDLPSSPPGTPSTVQGGEDYFSSVVFNSAVPVPDPQERGTSTPLPASPYTVVPPSSMHLSLVERYIPPSSSSEIRDLFSAAGPSILVDRLAELASDGGSLLFVYPTRQGARTFSELYLGPILDPALRSLVVVNELTADLGIALSGTGLGDDLLSYEVMTRKIRGLCQQLNREGTLSRPEIRPATATTATGSTFSLVHSSKQDVLLDRKAWANWWIRQEKPRLREGLGRYFRKARKFSADSDVIPTHLLQEILDAVLSRPYEDPPCPTTGVEVGVFVIRRSL</sequence>
<feature type="region of interest" description="Disordered" evidence="1">
    <location>
        <begin position="197"/>
        <end position="319"/>
    </location>
</feature>
<dbReference type="Proteomes" id="UP000076632">
    <property type="component" value="Unassembled WGS sequence"/>
</dbReference>